<feature type="compositionally biased region" description="Basic and acidic residues" evidence="1">
    <location>
        <begin position="286"/>
        <end position="303"/>
    </location>
</feature>
<dbReference type="Pfam" id="PF04146">
    <property type="entry name" value="YTH"/>
    <property type="match status" value="1"/>
</dbReference>
<dbReference type="RefSeq" id="XP_007289746.1">
    <property type="nucleotide sequence ID" value="XM_007289684.1"/>
</dbReference>
<dbReference type="GO" id="GO:0000381">
    <property type="term" value="P:regulation of alternative mRNA splicing, via spliceosome"/>
    <property type="evidence" value="ECO:0007669"/>
    <property type="project" value="TreeGrafter"/>
</dbReference>
<gene>
    <name evidence="3" type="ORF">MBM_01857</name>
</gene>
<feature type="region of interest" description="Disordered" evidence="1">
    <location>
        <begin position="415"/>
        <end position="620"/>
    </location>
</feature>
<dbReference type="InterPro" id="IPR045168">
    <property type="entry name" value="YTH_prot"/>
</dbReference>
<evidence type="ECO:0000256" key="1">
    <source>
        <dbReference type="SAM" id="MobiDB-lite"/>
    </source>
</evidence>
<reference evidence="3 4" key="1">
    <citation type="journal article" date="2012" name="BMC Genomics">
        <title>Sequencing the genome of Marssonina brunnea reveals fungus-poplar co-evolution.</title>
        <authorList>
            <person name="Zhu S."/>
            <person name="Cao Y.-Z."/>
            <person name="Jiang C."/>
            <person name="Tan B.-Y."/>
            <person name="Wang Z."/>
            <person name="Feng S."/>
            <person name="Zhang L."/>
            <person name="Su X.-H."/>
            <person name="Brejova B."/>
            <person name="Vinar T."/>
            <person name="Xu M."/>
            <person name="Wang M.-X."/>
            <person name="Zhang S.-G."/>
            <person name="Huang M.-R."/>
            <person name="Wu R."/>
            <person name="Zhou Y."/>
        </authorList>
    </citation>
    <scope>NUCLEOTIDE SEQUENCE [LARGE SCALE GENOMIC DNA]</scope>
    <source>
        <strain evidence="3 4">MB_m1</strain>
    </source>
</reference>
<dbReference type="OrthoDB" id="6103986at2759"/>
<dbReference type="CDD" id="cd21134">
    <property type="entry name" value="YTH"/>
    <property type="match status" value="1"/>
</dbReference>
<evidence type="ECO:0000313" key="3">
    <source>
        <dbReference type="EMBL" id="EKD19905.1"/>
    </source>
</evidence>
<dbReference type="GO" id="GO:0003729">
    <property type="term" value="F:mRNA binding"/>
    <property type="evidence" value="ECO:0007669"/>
    <property type="project" value="TreeGrafter"/>
</dbReference>
<protein>
    <recommendedName>
        <fullName evidence="2">YTH domain-containing protein</fullName>
    </recommendedName>
</protein>
<feature type="region of interest" description="Disordered" evidence="1">
    <location>
        <begin position="1"/>
        <end position="56"/>
    </location>
</feature>
<sequence length="795" mass="88892">MMQQQYDDSDGKILQPGAERYKNGPFVQHQTIPRGSQLSPPASQLSFSASEIPPTAPTTRATIAMDDNAARIKALLLASLGKGKEDVTKSTTPPVTTPSLAGNHKASGEASNSLRGSLKLSTTTPKKEDIDEFVREAAAESANLGKNFTKPETPNVQKIPVHTDAKSQAPSLGSPTNATKPVANTRTNKSTQVKNNLNGKTIAERHASNESISEGEILEEKEPITKRLVSGTPNQVQVFGKAPKIDIPVPRKPRDERTDKPASLAHPPRDESSRLPPAPKSQFQRHNRDDRHEECAPRPEKQGYDTYKPNNESDRKAYTEPERPAYQRRDNREEEHRRTEPTEQRQEELPNRQIREQKPPTLDDLLPLDEDLRDWLEITGYHNAPYRSKILNRRRAIAALDAKRDQLLAEMEAEERGGIPASAGGQVPASPMLPPPLLNKAVGRLEPVSSTPARDSSDSQLQRVAVHKRPYSDVQDSRGEPAAGKFARTEGRAYVEEEGLDRRPRSSGFDRRERDDNRTYYGPRSRSRDRGDSPGRDGRRAYENRSSPRGRGFGSDNMYDREDVPERSARSYQVRGNYRGNAYDPNFRGQGRARGRGRGDYRDFNSGPRNKSEGGYGMTIATGKPFKDPVGFDRGGKGETRYFIVKSFNEENVLRCIQDSVWTTQVQNGHIFKRAFETCKNVILVFSTNKSKAFQGYARMEGLPGSAAITQWQRVITWESAGAFKVRWLVVCPTFFHRVGHLKNSLNEGMAVFIGKDGQEIEENCGSKLVDLIDEEFDAATGSWSRDYGRFSDAY</sequence>
<dbReference type="PANTHER" id="PTHR12357:SF3">
    <property type="entry name" value="YTH DOMAIN-CONTAINING PROTEIN 1"/>
    <property type="match status" value="1"/>
</dbReference>
<dbReference type="eggNOG" id="KOG1902">
    <property type="taxonomic scope" value="Eukaryota"/>
</dbReference>
<organism evidence="3 4">
    <name type="scientific">Marssonina brunnea f. sp. multigermtubi (strain MB_m1)</name>
    <name type="common">Marssonina leaf spot fungus</name>
    <dbReference type="NCBI Taxonomy" id="1072389"/>
    <lineage>
        <taxon>Eukaryota</taxon>
        <taxon>Fungi</taxon>
        <taxon>Dikarya</taxon>
        <taxon>Ascomycota</taxon>
        <taxon>Pezizomycotina</taxon>
        <taxon>Leotiomycetes</taxon>
        <taxon>Helotiales</taxon>
        <taxon>Drepanopezizaceae</taxon>
        <taxon>Drepanopeziza</taxon>
    </lineage>
</organism>
<feature type="compositionally biased region" description="Polar residues" evidence="1">
    <location>
        <begin position="28"/>
        <end position="49"/>
    </location>
</feature>
<keyword evidence="4" id="KW-1185">Reference proteome</keyword>
<feature type="region of interest" description="Disordered" evidence="1">
    <location>
        <begin position="143"/>
        <end position="366"/>
    </location>
</feature>
<proteinExistence type="predicted"/>
<dbReference type="GO" id="GO:0005654">
    <property type="term" value="C:nucleoplasm"/>
    <property type="evidence" value="ECO:0007669"/>
    <property type="project" value="TreeGrafter"/>
</dbReference>
<feature type="compositionally biased region" description="Basic and acidic residues" evidence="1">
    <location>
        <begin position="311"/>
        <end position="358"/>
    </location>
</feature>
<feature type="region of interest" description="Disordered" evidence="1">
    <location>
        <begin position="83"/>
        <end position="129"/>
    </location>
</feature>
<dbReference type="AlphaFoldDB" id="K1WQI3"/>
<dbReference type="GO" id="GO:0000398">
    <property type="term" value="P:mRNA splicing, via spliceosome"/>
    <property type="evidence" value="ECO:0007669"/>
    <property type="project" value="TreeGrafter"/>
</dbReference>
<feature type="compositionally biased region" description="Basic and acidic residues" evidence="1">
    <location>
        <begin position="558"/>
        <end position="569"/>
    </location>
</feature>
<dbReference type="OMA" id="WASHESR"/>
<evidence type="ECO:0000259" key="2">
    <source>
        <dbReference type="PROSITE" id="PS50882"/>
    </source>
</evidence>
<evidence type="ECO:0000313" key="4">
    <source>
        <dbReference type="Proteomes" id="UP000006753"/>
    </source>
</evidence>
<feature type="compositionally biased region" description="Polar residues" evidence="1">
    <location>
        <begin position="144"/>
        <end position="156"/>
    </location>
</feature>
<feature type="compositionally biased region" description="Basic and acidic residues" evidence="1">
    <location>
        <begin position="487"/>
        <end position="518"/>
    </location>
</feature>
<feature type="domain" description="YTH" evidence="2">
    <location>
        <begin position="640"/>
        <end position="773"/>
    </location>
</feature>
<dbReference type="KEGG" id="mbe:MBM_01857"/>
<dbReference type="InterPro" id="IPR007275">
    <property type="entry name" value="YTH_domain"/>
</dbReference>
<dbReference type="Gene3D" id="3.10.590.10">
    <property type="entry name" value="ph1033 like domains"/>
    <property type="match status" value="1"/>
</dbReference>
<name>K1WQI3_MARBU</name>
<dbReference type="HOGENOM" id="CLU_355627_0_0_1"/>
<accession>K1WQI3</accession>
<dbReference type="PANTHER" id="PTHR12357">
    <property type="entry name" value="YTH YT521-B HOMOLOGY DOMAIN-CONTAINING"/>
    <property type="match status" value="1"/>
</dbReference>
<feature type="compositionally biased region" description="Polar residues" evidence="1">
    <location>
        <begin position="109"/>
        <end position="124"/>
    </location>
</feature>
<dbReference type="STRING" id="1072389.K1WQI3"/>
<dbReference type="EMBL" id="JH921430">
    <property type="protein sequence ID" value="EKD19905.1"/>
    <property type="molecule type" value="Genomic_DNA"/>
</dbReference>
<dbReference type="GeneID" id="18757792"/>
<dbReference type="GO" id="GO:1990247">
    <property type="term" value="F:N6-methyladenosine-containing RNA reader activity"/>
    <property type="evidence" value="ECO:0007669"/>
    <property type="project" value="TreeGrafter"/>
</dbReference>
<feature type="compositionally biased region" description="Low complexity" evidence="1">
    <location>
        <begin position="89"/>
        <end position="99"/>
    </location>
</feature>
<dbReference type="PROSITE" id="PS50882">
    <property type="entry name" value="YTH"/>
    <property type="match status" value="1"/>
</dbReference>
<feature type="compositionally biased region" description="Polar residues" evidence="1">
    <location>
        <begin position="166"/>
        <end position="199"/>
    </location>
</feature>
<feature type="compositionally biased region" description="Polar residues" evidence="1">
    <location>
        <begin position="448"/>
        <end position="462"/>
    </location>
</feature>
<dbReference type="Proteomes" id="UP000006753">
    <property type="component" value="Unassembled WGS sequence"/>
</dbReference>
<dbReference type="InParanoid" id="K1WQI3"/>
<feature type="compositionally biased region" description="Basic and acidic residues" evidence="1">
    <location>
        <begin position="526"/>
        <end position="543"/>
    </location>
</feature>